<organism evidence="2 3">
    <name type="scientific">Clytia hemisphaerica</name>
    <dbReference type="NCBI Taxonomy" id="252671"/>
    <lineage>
        <taxon>Eukaryota</taxon>
        <taxon>Metazoa</taxon>
        <taxon>Cnidaria</taxon>
        <taxon>Hydrozoa</taxon>
        <taxon>Hydroidolina</taxon>
        <taxon>Leptothecata</taxon>
        <taxon>Obeliida</taxon>
        <taxon>Clytiidae</taxon>
        <taxon>Clytia</taxon>
    </lineage>
</organism>
<dbReference type="InterPro" id="IPR016187">
    <property type="entry name" value="CTDL_fold"/>
</dbReference>
<name>A0A7M5VG39_9CNID</name>
<feature type="domain" description="C-type lectin" evidence="1">
    <location>
        <begin position="225"/>
        <end position="337"/>
    </location>
</feature>
<dbReference type="PANTHER" id="PTHR45710">
    <property type="entry name" value="C-TYPE LECTIN DOMAIN-CONTAINING PROTEIN 180"/>
    <property type="match status" value="1"/>
</dbReference>
<dbReference type="SMART" id="SM00034">
    <property type="entry name" value="CLECT"/>
    <property type="match status" value="1"/>
</dbReference>
<dbReference type="InterPro" id="IPR050828">
    <property type="entry name" value="C-type_lectin/matrix_domain"/>
</dbReference>
<accession>A0A7M5VG39</accession>
<reference evidence="2" key="1">
    <citation type="submission" date="2021-01" db="UniProtKB">
        <authorList>
            <consortium name="EnsemblMetazoa"/>
        </authorList>
    </citation>
    <scope>IDENTIFICATION</scope>
</reference>
<dbReference type="OrthoDB" id="441660at2759"/>
<evidence type="ECO:0000313" key="3">
    <source>
        <dbReference type="Proteomes" id="UP000594262"/>
    </source>
</evidence>
<evidence type="ECO:0000259" key="1">
    <source>
        <dbReference type="PROSITE" id="PS50041"/>
    </source>
</evidence>
<keyword evidence="3" id="KW-1185">Reference proteome</keyword>
<dbReference type="InterPro" id="IPR001304">
    <property type="entry name" value="C-type_lectin-like"/>
</dbReference>
<dbReference type="InterPro" id="IPR016186">
    <property type="entry name" value="C-type_lectin-like/link_sf"/>
</dbReference>
<dbReference type="PROSITE" id="PS50041">
    <property type="entry name" value="C_TYPE_LECTIN_2"/>
    <property type="match status" value="1"/>
</dbReference>
<sequence length="412" mass="47117">MGCNKVMKIYYLQKDFRVTSSNEVLNAGSLSFVVNVDKFIGKRFIEVPICGNEEMLGGLDEMTMTPTLTPQQLLFDRITIQLDLVIPDVFYPQMVGNEFKFVKLALPYTMPIVDSVDKLHIYQSSNVDWHTANQFCLNKSQILIPDHIAESVHGQLTDKRIHPPGTVSTIKQNFFQYTDAYWKTVDNECACNVTINQCQTEDHQGCTRKAAIICYEQHVPGQYATSRGTYYIENIVHHKQEEANGHCRTKGGVLATFPEQEDWNDFRENVQIHLQSTPVLQHYWIGLTQENGAYKWLTGEALTYGQPSTGDCFYVTHGSTTWFKSSSCDYEKHIVCKIFDNTFPNSNGTGKYHLIQADRKRQSFANEDCETKKGKLATFKTESEWDAFFGQIPARYAGDSFWIGLQRQFGNF</sequence>
<dbReference type="Gene3D" id="3.10.100.10">
    <property type="entry name" value="Mannose-Binding Protein A, subunit A"/>
    <property type="match status" value="2"/>
</dbReference>
<dbReference type="AlphaFoldDB" id="A0A7M5VG39"/>
<dbReference type="SUPFAM" id="SSF56436">
    <property type="entry name" value="C-type lectin-like"/>
    <property type="match status" value="2"/>
</dbReference>
<dbReference type="EnsemblMetazoa" id="CLYHEMT011565.1">
    <property type="protein sequence ID" value="CLYHEMP011565.1"/>
    <property type="gene ID" value="CLYHEMG011565"/>
</dbReference>
<dbReference type="CDD" id="cd00037">
    <property type="entry name" value="CLECT"/>
    <property type="match status" value="2"/>
</dbReference>
<protein>
    <recommendedName>
        <fullName evidence="1">C-type lectin domain-containing protein</fullName>
    </recommendedName>
</protein>
<proteinExistence type="predicted"/>
<evidence type="ECO:0000313" key="2">
    <source>
        <dbReference type="EnsemblMetazoa" id="CLYHEMP011565.1"/>
    </source>
</evidence>
<dbReference type="Pfam" id="PF00059">
    <property type="entry name" value="Lectin_C"/>
    <property type="match status" value="1"/>
</dbReference>
<dbReference type="PANTHER" id="PTHR45710:SF34">
    <property type="match status" value="1"/>
</dbReference>
<dbReference type="Proteomes" id="UP000594262">
    <property type="component" value="Unplaced"/>
</dbReference>